<protein>
    <submittedName>
        <fullName evidence="5">Glycosyltransferase involved in cell wall biosynthesis</fullName>
    </submittedName>
</protein>
<accession>A0A4Q7NWN7</accession>
<dbReference type="PANTHER" id="PTHR45947">
    <property type="entry name" value="SULFOQUINOVOSYL TRANSFERASE SQD2"/>
    <property type="match status" value="1"/>
</dbReference>
<feature type="domain" description="Glycosyltransferase subfamily 4-like N-terminal" evidence="4">
    <location>
        <begin position="20"/>
        <end position="180"/>
    </location>
</feature>
<dbReference type="SUPFAM" id="SSF53756">
    <property type="entry name" value="UDP-Glycosyltransferase/glycogen phosphorylase"/>
    <property type="match status" value="2"/>
</dbReference>
<keyword evidence="1" id="KW-0328">Glycosyltransferase</keyword>
<dbReference type="GO" id="GO:1901137">
    <property type="term" value="P:carbohydrate derivative biosynthetic process"/>
    <property type="evidence" value="ECO:0007669"/>
    <property type="project" value="UniProtKB-ARBA"/>
</dbReference>
<name>A0A4Q7NWN7_9ACTN</name>
<dbReference type="AlphaFoldDB" id="A0A4Q7NWN7"/>
<dbReference type="InterPro" id="IPR028098">
    <property type="entry name" value="Glyco_trans_4-like_N"/>
</dbReference>
<keyword evidence="6" id="KW-1185">Reference proteome</keyword>
<organism evidence="5 6">
    <name type="scientific">Motilibacter rhizosphaerae</name>
    <dbReference type="NCBI Taxonomy" id="598652"/>
    <lineage>
        <taxon>Bacteria</taxon>
        <taxon>Bacillati</taxon>
        <taxon>Actinomycetota</taxon>
        <taxon>Actinomycetes</taxon>
        <taxon>Motilibacterales</taxon>
        <taxon>Motilibacteraceae</taxon>
        <taxon>Motilibacter</taxon>
    </lineage>
</organism>
<evidence type="ECO:0000313" key="5">
    <source>
        <dbReference type="EMBL" id="RZS91604.1"/>
    </source>
</evidence>
<dbReference type="EMBL" id="SGXD01000001">
    <property type="protein sequence ID" value="RZS91604.1"/>
    <property type="molecule type" value="Genomic_DNA"/>
</dbReference>
<evidence type="ECO:0000256" key="2">
    <source>
        <dbReference type="ARBA" id="ARBA00022679"/>
    </source>
</evidence>
<dbReference type="GO" id="GO:0016757">
    <property type="term" value="F:glycosyltransferase activity"/>
    <property type="evidence" value="ECO:0007669"/>
    <property type="project" value="UniProtKB-KW"/>
</dbReference>
<dbReference type="RefSeq" id="WP_130491653.1">
    <property type="nucleotide sequence ID" value="NZ_SGXD01000001.1"/>
</dbReference>
<feature type="domain" description="Glycosyl transferase family 1" evidence="3">
    <location>
        <begin position="566"/>
        <end position="692"/>
    </location>
</feature>
<dbReference type="OrthoDB" id="9806887at2"/>
<proteinExistence type="predicted"/>
<feature type="domain" description="Glycosyl transferase family 1" evidence="3">
    <location>
        <begin position="196"/>
        <end position="338"/>
    </location>
</feature>
<dbReference type="Gene3D" id="3.40.50.2000">
    <property type="entry name" value="Glycogen Phosphorylase B"/>
    <property type="match status" value="4"/>
</dbReference>
<comment type="caution">
    <text evidence="5">The sequence shown here is derived from an EMBL/GenBank/DDBJ whole genome shotgun (WGS) entry which is preliminary data.</text>
</comment>
<dbReference type="InterPro" id="IPR001296">
    <property type="entry name" value="Glyco_trans_1"/>
</dbReference>
<evidence type="ECO:0000313" key="6">
    <source>
        <dbReference type="Proteomes" id="UP000293638"/>
    </source>
</evidence>
<evidence type="ECO:0000256" key="1">
    <source>
        <dbReference type="ARBA" id="ARBA00022676"/>
    </source>
</evidence>
<sequence length="763" mass="81687">MNERPLRVLQVAARYLPDLGGIETHVHEVSKRLAARDDLDITVAATDRTGSRARDERVEGFRVLRTRAWPAQRDYYFAPGLVRLIRKGDWDVVHVQGIHTLVPVLAMAAARRAGIPYVVTFHTGGSSAGHRNAARGIQWRLLAPLLRDAAALVGVSRSEQRLFAEATGLPLTRIRVIRNGGALPEPVEGVAVVPGKIVSSGRLERYKGHHRVIEALPLVQQRIPGAFLEILGAGPYEAELRALAERLGVQDSVTIRHLPPGDREGMARALATSAVFAALSDYEAHPVAVMEALTLGVPVVGTDTAGVADLVEDGLVRGVAPGARAEDVADVLASVLASTGQTAASAPPLLPTWDGAAGSLASLYAEVDRGRWSGAAPAQRTPPRAGATRVVHVVPGLAPGGAEKQIEYLVERGTSHATAVCLYLLGQVGQGMVERGDDVRLLGMTGWRKLTAVVRLARLLRAERADVVHVHLLSGQLFGILAARLARVPAIVSTEHSIMTATIEGRARTPQLAALYRALAALAHRTIAVSPTTAQRIAEWHIAEERVVVIDNGVDFEALAFDSAVRDEVRRELGLADEGRVVGAVGRLDPVKRFESLLDALAPMVRAAEDSPAPIDIVIAGHGPLQARLTSLAEELGISKRLHLLGPRNDVPRLLNAFDVFVSPSRDETFGISIIEALGNGLPTVYSQCPAIDDEGPPPAHARHLPETGSEQEELRALADAVDELLGTARRPVPEELLARYSVPALVARTESLYAELLRGRRA</sequence>
<dbReference type="Pfam" id="PF13439">
    <property type="entry name" value="Glyco_transf_4"/>
    <property type="match status" value="2"/>
</dbReference>
<dbReference type="CDD" id="cd03801">
    <property type="entry name" value="GT4_PimA-like"/>
    <property type="match status" value="1"/>
</dbReference>
<keyword evidence="2 5" id="KW-0808">Transferase</keyword>
<dbReference type="PANTHER" id="PTHR45947:SF3">
    <property type="entry name" value="SULFOQUINOVOSYL TRANSFERASE SQD2"/>
    <property type="match status" value="1"/>
</dbReference>
<dbReference type="Pfam" id="PF00534">
    <property type="entry name" value="Glycos_transf_1"/>
    <property type="match status" value="2"/>
</dbReference>
<dbReference type="Proteomes" id="UP000293638">
    <property type="component" value="Unassembled WGS sequence"/>
</dbReference>
<reference evidence="5 6" key="1">
    <citation type="submission" date="2019-02" db="EMBL/GenBank/DDBJ databases">
        <title>Genomic Encyclopedia of Type Strains, Phase IV (KMG-IV): sequencing the most valuable type-strain genomes for metagenomic binning, comparative biology and taxonomic classification.</title>
        <authorList>
            <person name="Goeker M."/>
        </authorList>
    </citation>
    <scope>NUCLEOTIDE SEQUENCE [LARGE SCALE GENOMIC DNA]</scope>
    <source>
        <strain evidence="5 6">DSM 45622</strain>
    </source>
</reference>
<evidence type="ECO:0000259" key="4">
    <source>
        <dbReference type="Pfam" id="PF13439"/>
    </source>
</evidence>
<dbReference type="InterPro" id="IPR050194">
    <property type="entry name" value="Glycosyltransferase_grp1"/>
</dbReference>
<gene>
    <name evidence="5" type="ORF">EV189_0851</name>
</gene>
<feature type="domain" description="Glycosyltransferase subfamily 4-like N-terminal" evidence="4">
    <location>
        <begin position="400"/>
        <end position="557"/>
    </location>
</feature>
<evidence type="ECO:0000259" key="3">
    <source>
        <dbReference type="Pfam" id="PF00534"/>
    </source>
</evidence>